<dbReference type="InterPro" id="IPR015943">
    <property type="entry name" value="WD40/YVTN_repeat-like_dom_sf"/>
</dbReference>
<evidence type="ECO:0000313" key="4">
    <source>
        <dbReference type="EMBL" id="GAA0715584.1"/>
    </source>
</evidence>
<dbReference type="CDD" id="cd00063">
    <property type="entry name" value="FN3"/>
    <property type="match status" value="2"/>
</dbReference>
<dbReference type="NCBIfam" id="TIGR04183">
    <property type="entry name" value="Por_Secre_tail"/>
    <property type="match status" value="1"/>
</dbReference>
<protein>
    <submittedName>
        <fullName evidence="4">T9SS type A sorting domain-containing protein</fullName>
    </submittedName>
</protein>
<gene>
    <name evidence="4" type="ORF">GCM10009430_10230</name>
</gene>
<dbReference type="Pfam" id="PF00754">
    <property type="entry name" value="F5_F8_type_C"/>
    <property type="match status" value="1"/>
</dbReference>
<keyword evidence="1" id="KW-0732">Signal</keyword>
<dbReference type="SUPFAM" id="SSF49785">
    <property type="entry name" value="Galactose-binding domain-like"/>
    <property type="match status" value="1"/>
</dbReference>
<dbReference type="Gene3D" id="2.60.40.10">
    <property type="entry name" value="Immunoglobulins"/>
    <property type="match status" value="2"/>
</dbReference>
<dbReference type="RefSeq" id="WP_343911117.1">
    <property type="nucleotide sequence ID" value="NZ_BAAAGE010000001.1"/>
</dbReference>
<dbReference type="Proteomes" id="UP001501758">
    <property type="component" value="Unassembled WGS sequence"/>
</dbReference>
<dbReference type="PROSITE" id="PS50022">
    <property type="entry name" value="FA58C_3"/>
    <property type="match status" value="1"/>
</dbReference>
<dbReference type="InterPro" id="IPR052025">
    <property type="entry name" value="Xyloglucanase_GH74"/>
</dbReference>
<evidence type="ECO:0000256" key="1">
    <source>
        <dbReference type="ARBA" id="ARBA00022729"/>
    </source>
</evidence>
<dbReference type="InterPro" id="IPR003961">
    <property type="entry name" value="FN3_dom"/>
</dbReference>
<feature type="domain" description="Fibronectin type-III" evidence="3">
    <location>
        <begin position="754"/>
        <end position="843"/>
    </location>
</feature>
<proteinExistence type="predicted"/>
<feature type="domain" description="F5/8 type C" evidence="2">
    <location>
        <begin position="923"/>
        <end position="1076"/>
    </location>
</feature>
<organism evidence="4 5">
    <name type="scientific">Aquimarina litoralis</name>
    <dbReference type="NCBI Taxonomy" id="584605"/>
    <lineage>
        <taxon>Bacteria</taxon>
        <taxon>Pseudomonadati</taxon>
        <taxon>Bacteroidota</taxon>
        <taxon>Flavobacteriia</taxon>
        <taxon>Flavobacteriales</taxon>
        <taxon>Flavobacteriaceae</taxon>
        <taxon>Aquimarina</taxon>
    </lineage>
</organism>
<dbReference type="EMBL" id="BAAAGE010000001">
    <property type="protein sequence ID" value="GAA0715584.1"/>
    <property type="molecule type" value="Genomic_DNA"/>
</dbReference>
<evidence type="ECO:0000259" key="3">
    <source>
        <dbReference type="PROSITE" id="PS50853"/>
    </source>
</evidence>
<dbReference type="InterPro" id="IPR000421">
    <property type="entry name" value="FA58C"/>
</dbReference>
<accession>A0ABP3TU58</accession>
<keyword evidence="5" id="KW-1185">Reference proteome</keyword>
<sequence>MTQLSNSFILQQWKYILVFLIINTVFYQSSAQEFYELLEEENLKVSKLERIGNTYYRNKDKGKGSGYKLYMRSLYWAKRNADSKGRIISDAKVLDESRKFYESFQNNSKTSIQNNQRNSGWQELGPFNWTRTSSWTPGLGRVTAFAVEPSQQKLMYAGSPGGGIWKSTNAGQSWNPIGDQMFSMSIWSIAIDPNNSNIVYLGNSAGQILKSTNGGSSWSEIQRVSGTPRRILIHPNSSRIFVGTTKALYRSNNSGSSFSIVLNTRAEDVEFKPGNTDIVYSCGNSFYRSTNGGSSFSRITNGIDRSERMKMAVTPANPNAIYLVQKRGSGFGNLYRSLNGGSSFTTRATSSSTNQVYFTQASRDMAIAVSDTNANEVHVGGMNYSRSLDGGVTFSTLATWSNPGDRSYVHADIEVMQYVDGTIYVGSDGGIFRSRDRGNNMADLTQGGLAIRQYYRFGGAFTDANMIVGGAQDNGTNIMNGANRQFKEWLGADGMECFIDHKNKNIVYGTVQFGSLYKSTNGGNSIGNISKPGNFSGEWVTPFMMDPINNNKIYVGYRNLYRSNNGGSNGSWRNVTSSINVGGNLDEMAIAASNNNYIYIAQEGRVWRTKNGQSNTPNWTEVSNFSGNVNFIAVDPNNPERVALAATGSRVYVSNNAGSSWTNIRGNLPQIAAQCLVFDDTSANGLYVGMQSGVYYTNDNLNSWVPFSTNLPRVQTTELEIHYPTRKIRVSTYGRGIWESDLYNEDSNPNEINPPTNLTSLANQTDVTLTWEDNSNNENGFTIQRNDGNGFERIDFVGTGIETYTDKNLQDGSYSYRVRAYDANNYSEFSNVATVTIGNTDPDEITPPSDLTAQANQNDVTLNWKDNSNNENGFTIQRNDGNGFERIDFVGSGVETFTDQNVPNGSYSYRVRAYDADSYSEFSNTVAIAINDVVEDCKGCIVYDTNSEETTNADHSKEKATDGDPNTYWHSNWYDDNTSHPHFIAIDLGQAKELVGFSYQGRQTGTTGMVKDYILFGWDGNDWKELSAGSFQKSSLKQTVEFDSFNTRYIYFRALSEVDEKRWASVAELTVRYLPSATNNTPTTYNTANTAPTPPIVDAYNFEGIKVYPIPFKDEIIVKGISSKQAVRSIKLFGTDGKIQKVKTNRDGDDIKILAPNLNTGFYILQLEKDNVQKRIKIFKK</sequence>
<dbReference type="PANTHER" id="PTHR43739">
    <property type="entry name" value="XYLOGLUCANASE (EUROFUNG)"/>
    <property type="match status" value="1"/>
</dbReference>
<dbReference type="SMART" id="SM00060">
    <property type="entry name" value="FN3"/>
    <property type="match status" value="2"/>
</dbReference>
<dbReference type="PANTHER" id="PTHR43739:SF5">
    <property type="entry name" value="EXO-ALPHA-SIALIDASE"/>
    <property type="match status" value="1"/>
</dbReference>
<evidence type="ECO:0000259" key="2">
    <source>
        <dbReference type="PROSITE" id="PS50022"/>
    </source>
</evidence>
<dbReference type="InterPro" id="IPR008979">
    <property type="entry name" value="Galactose-bd-like_sf"/>
</dbReference>
<dbReference type="InterPro" id="IPR036116">
    <property type="entry name" value="FN3_sf"/>
</dbReference>
<evidence type="ECO:0000313" key="5">
    <source>
        <dbReference type="Proteomes" id="UP001501758"/>
    </source>
</evidence>
<dbReference type="InterPro" id="IPR026444">
    <property type="entry name" value="Secre_tail"/>
</dbReference>
<dbReference type="PROSITE" id="PS50853">
    <property type="entry name" value="FN3"/>
    <property type="match status" value="2"/>
</dbReference>
<name>A0ABP3TU58_9FLAO</name>
<comment type="caution">
    <text evidence="4">The sequence shown here is derived from an EMBL/GenBank/DDBJ whole genome shotgun (WGS) entry which is preliminary data.</text>
</comment>
<reference evidence="5" key="1">
    <citation type="journal article" date="2019" name="Int. J. Syst. Evol. Microbiol.">
        <title>The Global Catalogue of Microorganisms (GCM) 10K type strain sequencing project: providing services to taxonomists for standard genome sequencing and annotation.</title>
        <authorList>
            <consortium name="The Broad Institute Genomics Platform"/>
            <consortium name="The Broad Institute Genome Sequencing Center for Infectious Disease"/>
            <person name="Wu L."/>
            <person name="Ma J."/>
        </authorList>
    </citation>
    <scope>NUCLEOTIDE SEQUENCE [LARGE SCALE GENOMIC DNA]</scope>
    <source>
        <strain evidence="5">JCM 15974</strain>
    </source>
</reference>
<dbReference type="Gene3D" id="2.130.10.10">
    <property type="entry name" value="YVTN repeat-like/Quinoprotein amine dehydrogenase"/>
    <property type="match status" value="4"/>
</dbReference>
<dbReference type="SUPFAM" id="SSF49265">
    <property type="entry name" value="Fibronectin type III"/>
    <property type="match status" value="1"/>
</dbReference>
<dbReference type="Gene3D" id="2.60.120.260">
    <property type="entry name" value="Galactose-binding domain-like"/>
    <property type="match status" value="1"/>
</dbReference>
<dbReference type="InterPro" id="IPR013783">
    <property type="entry name" value="Ig-like_fold"/>
</dbReference>
<dbReference type="SUPFAM" id="SSF110296">
    <property type="entry name" value="Oligoxyloglucan reducing end-specific cellobiohydrolase"/>
    <property type="match status" value="2"/>
</dbReference>
<feature type="domain" description="Fibronectin type-III" evidence="3">
    <location>
        <begin position="847"/>
        <end position="933"/>
    </location>
</feature>
<dbReference type="Pfam" id="PF18962">
    <property type="entry name" value="Por_Secre_tail"/>
    <property type="match status" value="1"/>
</dbReference>